<dbReference type="InterPro" id="IPR036259">
    <property type="entry name" value="MFS_trans_sf"/>
</dbReference>
<protein>
    <recommendedName>
        <fullName evidence="9">Major facilitator superfamily MFS_1</fullName>
    </recommendedName>
</protein>
<comment type="caution">
    <text evidence="7">The sequence shown here is derived from an EMBL/GenBank/DDBJ whole genome shotgun (WGS) entry which is preliminary data.</text>
</comment>
<evidence type="ECO:0000313" key="7">
    <source>
        <dbReference type="EMBL" id="CCH74131.1"/>
    </source>
</evidence>
<keyword evidence="2" id="KW-1003">Cell membrane</keyword>
<dbReference type="STRING" id="1193182.BN11_390011"/>
<evidence type="ECO:0000256" key="3">
    <source>
        <dbReference type="ARBA" id="ARBA00022692"/>
    </source>
</evidence>
<evidence type="ECO:0008006" key="9">
    <source>
        <dbReference type="Google" id="ProtNLM"/>
    </source>
</evidence>
<evidence type="ECO:0000313" key="8">
    <source>
        <dbReference type="Proteomes" id="UP000035763"/>
    </source>
</evidence>
<gene>
    <name evidence="7" type="ORF">BN11_390011</name>
</gene>
<proteinExistence type="predicted"/>
<keyword evidence="5 6" id="KW-0472">Membrane</keyword>
<dbReference type="Pfam" id="PF07690">
    <property type="entry name" value="MFS_1"/>
    <property type="match status" value="1"/>
</dbReference>
<evidence type="ECO:0000256" key="2">
    <source>
        <dbReference type="ARBA" id="ARBA00022475"/>
    </source>
</evidence>
<dbReference type="PANTHER" id="PTHR42688">
    <property type="entry name" value="CONSERVED PROTEIN"/>
    <property type="match status" value="1"/>
</dbReference>
<feature type="transmembrane region" description="Helical" evidence="6">
    <location>
        <begin position="12"/>
        <end position="42"/>
    </location>
</feature>
<evidence type="ECO:0000256" key="1">
    <source>
        <dbReference type="ARBA" id="ARBA00004651"/>
    </source>
</evidence>
<dbReference type="InterPro" id="IPR052425">
    <property type="entry name" value="Uncharacterized_MFS-type"/>
</dbReference>
<dbReference type="AlphaFoldDB" id="W6JZB0"/>
<dbReference type="GO" id="GO:0022857">
    <property type="term" value="F:transmembrane transporter activity"/>
    <property type="evidence" value="ECO:0007669"/>
    <property type="project" value="InterPro"/>
</dbReference>
<sequence length="168" mass="16813">MVYEGARSVYGPLLGALGASAVTVGLVSGAGEAAALGVGAAYDRHGAKVLYVVPPLVALVPPLALAGRLPLALAGLVGWGIAVGVQDSTIKTLVAELVEPARRATAYGVFAGIHGVLAIAGGLLIGWLYEKSLTAVVVTVALLQVLALVILVMSLGDACRRSRPAGVP</sequence>
<dbReference type="Gene3D" id="1.20.1250.20">
    <property type="entry name" value="MFS general substrate transporter like domains"/>
    <property type="match status" value="1"/>
</dbReference>
<feature type="transmembrane region" description="Helical" evidence="6">
    <location>
        <begin position="62"/>
        <end position="85"/>
    </location>
</feature>
<evidence type="ECO:0000256" key="6">
    <source>
        <dbReference type="SAM" id="Phobius"/>
    </source>
</evidence>
<comment type="subcellular location">
    <subcellularLocation>
        <location evidence="1">Cell membrane</location>
        <topology evidence="1">Multi-pass membrane protein</topology>
    </subcellularLocation>
</comment>
<feature type="transmembrane region" description="Helical" evidence="6">
    <location>
        <begin position="135"/>
        <end position="155"/>
    </location>
</feature>
<keyword evidence="3 6" id="KW-0812">Transmembrane</keyword>
<feature type="transmembrane region" description="Helical" evidence="6">
    <location>
        <begin position="106"/>
        <end position="129"/>
    </location>
</feature>
<evidence type="ECO:0000256" key="5">
    <source>
        <dbReference type="ARBA" id="ARBA00023136"/>
    </source>
</evidence>
<dbReference type="Proteomes" id="UP000035763">
    <property type="component" value="Unassembled WGS sequence"/>
</dbReference>
<evidence type="ECO:0000256" key="4">
    <source>
        <dbReference type="ARBA" id="ARBA00022989"/>
    </source>
</evidence>
<keyword evidence="8" id="KW-1185">Reference proteome</keyword>
<dbReference type="EMBL" id="CAJA01000323">
    <property type="protein sequence ID" value="CCH74131.1"/>
    <property type="molecule type" value="Genomic_DNA"/>
</dbReference>
<dbReference type="SUPFAM" id="SSF103473">
    <property type="entry name" value="MFS general substrate transporter"/>
    <property type="match status" value="1"/>
</dbReference>
<keyword evidence="4 6" id="KW-1133">Transmembrane helix</keyword>
<accession>W6JZB0</accession>
<dbReference type="GO" id="GO:0005886">
    <property type="term" value="C:plasma membrane"/>
    <property type="evidence" value="ECO:0007669"/>
    <property type="project" value="UniProtKB-SubCell"/>
</dbReference>
<organism evidence="7 8">
    <name type="scientific">Nostocoides australiense Ben110</name>
    <dbReference type="NCBI Taxonomy" id="1193182"/>
    <lineage>
        <taxon>Bacteria</taxon>
        <taxon>Bacillati</taxon>
        <taxon>Actinomycetota</taxon>
        <taxon>Actinomycetes</taxon>
        <taxon>Micrococcales</taxon>
        <taxon>Intrasporangiaceae</taxon>
        <taxon>Nostocoides</taxon>
    </lineage>
</organism>
<dbReference type="PANTHER" id="PTHR42688:SF1">
    <property type="entry name" value="BLR5212 PROTEIN"/>
    <property type="match status" value="1"/>
</dbReference>
<name>W6JZB0_9MICO</name>
<dbReference type="OrthoDB" id="9803985at2"/>
<dbReference type="RefSeq" id="WP_053083998.1">
    <property type="nucleotide sequence ID" value="NZ_HG764815.1"/>
</dbReference>
<dbReference type="InterPro" id="IPR011701">
    <property type="entry name" value="MFS"/>
</dbReference>
<reference evidence="7 8" key="1">
    <citation type="journal article" date="2013" name="ISME J.">
        <title>A metabolic model for members of the genus Tetrasphaera involved in enhanced biological phosphorus removal.</title>
        <authorList>
            <person name="Kristiansen R."/>
            <person name="Nguyen H.T.T."/>
            <person name="Saunders A.M."/>
            <person name="Nielsen J.L."/>
            <person name="Wimmer R."/>
            <person name="Le V.Q."/>
            <person name="McIlroy S.J."/>
            <person name="Petrovski S."/>
            <person name="Seviour R.J."/>
            <person name="Calteau A."/>
            <person name="Nielsen K.L."/>
            <person name="Nielsen P.H."/>
        </authorList>
    </citation>
    <scope>NUCLEOTIDE SEQUENCE [LARGE SCALE GENOMIC DNA]</scope>
    <source>
        <strain evidence="7 8">Ben110</strain>
    </source>
</reference>